<accession>A0A6J5M917</accession>
<gene>
    <name evidence="1" type="ORF">UFOVP434_31</name>
</gene>
<organism evidence="1">
    <name type="scientific">uncultured Caudovirales phage</name>
    <dbReference type="NCBI Taxonomy" id="2100421"/>
    <lineage>
        <taxon>Viruses</taxon>
        <taxon>Duplodnaviria</taxon>
        <taxon>Heunggongvirae</taxon>
        <taxon>Uroviricota</taxon>
        <taxon>Caudoviricetes</taxon>
        <taxon>Peduoviridae</taxon>
        <taxon>Maltschvirus</taxon>
        <taxon>Maltschvirus maltsch</taxon>
    </lineage>
</organism>
<protein>
    <submittedName>
        <fullName evidence="1">Uncharacterized protein</fullName>
    </submittedName>
</protein>
<evidence type="ECO:0000313" key="1">
    <source>
        <dbReference type="EMBL" id="CAB4142702.1"/>
    </source>
</evidence>
<name>A0A6J5M917_9CAUD</name>
<dbReference type="EMBL" id="LR796415">
    <property type="protein sequence ID" value="CAB4142702.1"/>
    <property type="molecule type" value="Genomic_DNA"/>
</dbReference>
<sequence length="80" mass="9530">MRLDKEASQDLTEDDFTQLRDMASTKLVDESQGFYFRDYTDEECECEEFYLFAYGRYARKMRQIFAELDTDLVIELGNAE</sequence>
<proteinExistence type="predicted"/>
<reference evidence="1" key="1">
    <citation type="submission" date="2020-04" db="EMBL/GenBank/DDBJ databases">
        <authorList>
            <person name="Chiriac C."/>
            <person name="Salcher M."/>
            <person name="Ghai R."/>
            <person name="Kavagutti S V."/>
        </authorList>
    </citation>
    <scope>NUCLEOTIDE SEQUENCE</scope>
</reference>